<evidence type="ECO:0000313" key="2">
    <source>
        <dbReference type="EnsemblPlants" id="TuG1812G0500003737.01.T01.cds457016"/>
    </source>
</evidence>
<feature type="signal peptide" evidence="1">
    <location>
        <begin position="1"/>
        <end position="28"/>
    </location>
</feature>
<evidence type="ECO:0000313" key="3">
    <source>
        <dbReference type="Proteomes" id="UP000015106"/>
    </source>
</evidence>
<dbReference type="Gramene" id="TuG1812G0500003737.01.T01">
    <property type="protein sequence ID" value="TuG1812G0500003737.01.T01.cds457016"/>
    <property type="gene ID" value="TuG1812G0500003737.01"/>
</dbReference>
<reference evidence="2" key="2">
    <citation type="submission" date="2018-03" db="EMBL/GenBank/DDBJ databases">
        <title>The Triticum urartu genome reveals the dynamic nature of wheat genome evolution.</title>
        <authorList>
            <person name="Ling H."/>
            <person name="Ma B."/>
            <person name="Shi X."/>
            <person name="Liu H."/>
            <person name="Dong L."/>
            <person name="Sun H."/>
            <person name="Cao Y."/>
            <person name="Gao Q."/>
            <person name="Zheng S."/>
            <person name="Li Y."/>
            <person name="Yu Y."/>
            <person name="Du H."/>
            <person name="Qi M."/>
            <person name="Li Y."/>
            <person name="Yu H."/>
            <person name="Cui Y."/>
            <person name="Wang N."/>
            <person name="Chen C."/>
            <person name="Wu H."/>
            <person name="Zhao Y."/>
            <person name="Zhang J."/>
            <person name="Li Y."/>
            <person name="Zhou W."/>
            <person name="Zhang B."/>
            <person name="Hu W."/>
            <person name="Eijk M."/>
            <person name="Tang J."/>
            <person name="Witsenboer H."/>
            <person name="Zhao S."/>
            <person name="Li Z."/>
            <person name="Zhang A."/>
            <person name="Wang D."/>
            <person name="Liang C."/>
        </authorList>
    </citation>
    <scope>NUCLEOTIDE SEQUENCE [LARGE SCALE GENOMIC DNA]</scope>
    <source>
        <strain evidence="2">cv. G1812</strain>
    </source>
</reference>
<reference evidence="2" key="3">
    <citation type="submission" date="2022-06" db="UniProtKB">
        <authorList>
            <consortium name="EnsemblPlants"/>
        </authorList>
    </citation>
    <scope>IDENTIFICATION</scope>
</reference>
<proteinExistence type="predicted"/>
<organism evidence="2 3">
    <name type="scientific">Triticum urartu</name>
    <name type="common">Red wild einkorn</name>
    <name type="synonym">Crithodium urartu</name>
    <dbReference type="NCBI Taxonomy" id="4572"/>
    <lineage>
        <taxon>Eukaryota</taxon>
        <taxon>Viridiplantae</taxon>
        <taxon>Streptophyta</taxon>
        <taxon>Embryophyta</taxon>
        <taxon>Tracheophyta</taxon>
        <taxon>Spermatophyta</taxon>
        <taxon>Magnoliopsida</taxon>
        <taxon>Liliopsida</taxon>
        <taxon>Poales</taxon>
        <taxon>Poaceae</taxon>
        <taxon>BOP clade</taxon>
        <taxon>Pooideae</taxon>
        <taxon>Triticodae</taxon>
        <taxon>Triticeae</taxon>
        <taxon>Triticinae</taxon>
        <taxon>Triticum</taxon>
    </lineage>
</organism>
<dbReference type="AlphaFoldDB" id="A0A8R7UKS6"/>
<dbReference type="Proteomes" id="UP000015106">
    <property type="component" value="Chromosome 5"/>
</dbReference>
<sequence length="204" mass="22218">MERSHLHHHLLLLLLVVGVGLLATEVAGHEQESCDTAILAHHINILSPPTTEKDPGGASCEVVRSGVDSSLAAAAGVTPCLCLLDDVPAFLVTGFFIAHVPAEIYAPCGGQHVNEAQLLAEKCGSIYGPRFVVLEFTFHRAYAILNGTMPRVAQEYWLDCHPGERRRRTKMAPWRTMRTAPWTTRPSAATLMGWLALCPSSSRN</sequence>
<gene>
    <name evidence="2" type="primary">LOC125556540</name>
</gene>
<keyword evidence="1" id="KW-0732">Signal</keyword>
<accession>A0A8R7UKS6</accession>
<name>A0A8R7UKS6_TRIUA</name>
<reference evidence="3" key="1">
    <citation type="journal article" date="2013" name="Nature">
        <title>Draft genome of the wheat A-genome progenitor Triticum urartu.</title>
        <authorList>
            <person name="Ling H.Q."/>
            <person name="Zhao S."/>
            <person name="Liu D."/>
            <person name="Wang J."/>
            <person name="Sun H."/>
            <person name="Zhang C."/>
            <person name="Fan H."/>
            <person name="Li D."/>
            <person name="Dong L."/>
            <person name="Tao Y."/>
            <person name="Gao C."/>
            <person name="Wu H."/>
            <person name="Li Y."/>
            <person name="Cui Y."/>
            <person name="Guo X."/>
            <person name="Zheng S."/>
            <person name="Wang B."/>
            <person name="Yu K."/>
            <person name="Liang Q."/>
            <person name="Yang W."/>
            <person name="Lou X."/>
            <person name="Chen J."/>
            <person name="Feng M."/>
            <person name="Jian J."/>
            <person name="Zhang X."/>
            <person name="Luo G."/>
            <person name="Jiang Y."/>
            <person name="Liu J."/>
            <person name="Wang Z."/>
            <person name="Sha Y."/>
            <person name="Zhang B."/>
            <person name="Wu H."/>
            <person name="Tang D."/>
            <person name="Shen Q."/>
            <person name="Xue P."/>
            <person name="Zou S."/>
            <person name="Wang X."/>
            <person name="Liu X."/>
            <person name="Wang F."/>
            <person name="Yang Y."/>
            <person name="An X."/>
            <person name="Dong Z."/>
            <person name="Zhang K."/>
            <person name="Zhang X."/>
            <person name="Luo M.C."/>
            <person name="Dvorak J."/>
            <person name="Tong Y."/>
            <person name="Wang J."/>
            <person name="Yang H."/>
            <person name="Li Z."/>
            <person name="Wang D."/>
            <person name="Zhang A."/>
            <person name="Wang J."/>
        </authorList>
    </citation>
    <scope>NUCLEOTIDE SEQUENCE</scope>
    <source>
        <strain evidence="3">cv. G1812</strain>
    </source>
</reference>
<evidence type="ECO:0008006" key="4">
    <source>
        <dbReference type="Google" id="ProtNLM"/>
    </source>
</evidence>
<protein>
    <recommendedName>
        <fullName evidence="4">Bifunctional inhibitor/plant lipid transfer protein/seed storage helical domain-containing protein</fullName>
    </recommendedName>
</protein>
<keyword evidence="3" id="KW-1185">Reference proteome</keyword>
<evidence type="ECO:0000256" key="1">
    <source>
        <dbReference type="SAM" id="SignalP"/>
    </source>
</evidence>
<feature type="chain" id="PRO_5035949774" description="Bifunctional inhibitor/plant lipid transfer protein/seed storage helical domain-containing protein" evidence="1">
    <location>
        <begin position="29"/>
        <end position="204"/>
    </location>
</feature>
<dbReference type="EnsemblPlants" id="TuG1812G0500003737.01.T01">
    <property type="protein sequence ID" value="TuG1812G0500003737.01.T01.cds457016"/>
    <property type="gene ID" value="TuG1812G0500003737.01"/>
</dbReference>